<dbReference type="SUPFAM" id="SSF103473">
    <property type="entry name" value="MFS general substrate transporter"/>
    <property type="match status" value="1"/>
</dbReference>
<keyword evidence="9" id="KW-1185">Reference proteome</keyword>
<dbReference type="PROSITE" id="PS50850">
    <property type="entry name" value="MFS"/>
    <property type="match status" value="1"/>
</dbReference>
<feature type="transmembrane region" description="Helical" evidence="6">
    <location>
        <begin position="267"/>
        <end position="288"/>
    </location>
</feature>
<evidence type="ECO:0000256" key="5">
    <source>
        <dbReference type="SAM" id="MobiDB-lite"/>
    </source>
</evidence>
<proteinExistence type="predicted"/>
<dbReference type="PANTHER" id="PTHR23508">
    <property type="entry name" value="CARBOXYLIC ACID TRANSPORTER PROTEIN HOMOLOG"/>
    <property type="match status" value="1"/>
</dbReference>
<feature type="transmembrane region" description="Helical" evidence="6">
    <location>
        <begin position="190"/>
        <end position="211"/>
    </location>
</feature>
<feature type="transmembrane region" description="Helical" evidence="6">
    <location>
        <begin position="103"/>
        <end position="120"/>
    </location>
</feature>
<organism evidence="8 9">
    <name type="scientific">Novosphingobium flavum</name>
    <dbReference type="NCBI Taxonomy" id="1778672"/>
    <lineage>
        <taxon>Bacteria</taxon>
        <taxon>Pseudomonadati</taxon>
        <taxon>Pseudomonadota</taxon>
        <taxon>Alphaproteobacteria</taxon>
        <taxon>Sphingomonadales</taxon>
        <taxon>Sphingomonadaceae</taxon>
        <taxon>Novosphingobium</taxon>
    </lineage>
</organism>
<evidence type="ECO:0000313" key="9">
    <source>
        <dbReference type="Proteomes" id="UP000566813"/>
    </source>
</evidence>
<dbReference type="PROSITE" id="PS00216">
    <property type="entry name" value="SUGAR_TRANSPORT_1"/>
    <property type="match status" value="1"/>
</dbReference>
<evidence type="ECO:0000256" key="1">
    <source>
        <dbReference type="ARBA" id="ARBA00004141"/>
    </source>
</evidence>
<dbReference type="InterPro" id="IPR005829">
    <property type="entry name" value="Sugar_transporter_CS"/>
</dbReference>
<feature type="transmembrane region" description="Helical" evidence="6">
    <location>
        <begin position="161"/>
        <end position="184"/>
    </location>
</feature>
<dbReference type="GO" id="GO:0005886">
    <property type="term" value="C:plasma membrane"/>
    <property type="evidence" value="ECO:0007669"/>
    <property type="project" value="TreeGrafter"/>
</dbReference>
<gene>
    <name evidence="8" type="ORF">H7F51_07135</name>
</gene>
<feature type="transmembrane region" description="Helical" evidence="6">
    <location>
        <begin position="37"/>
        <end position="62"/>
    </location>
</feature>
<dbReference type="InterPro" id="IPR036259">
    <property type="entry name" value="MFS_trans_sf"/>
</dbReference>
<feature type="transmembrane region" description="Helical" evidence="6">
    <location>
        <begin position="126"/>
        <end position="149"/>
    </location>
</feature>
<evidence type="ECO:0000256" key="6">
    <source>
        <dbReference type="SAM" id="Phobius"/>
    </source>
</evidence>
<protein>
    <submittedName>
        <fullName evidence="8">MFS transporter</fullName>
    </submittedName>
</protein>
<feature type="transmembrane region" description="Helical" evidence="6">
    <location>
        <begin position="433"/>
        <end position="455"/>
    </location>
</feature>
<dbReference type="InterPro" id="IPR011701">
    <property type="entry name" value="MFS"/>
</dbReference>
<comment type="caution">
    <text evidence="8">The sequence shown here is derived from an EMBL/GenBank/DDBJ whole genome shotgun (WGS) entry which is preliminary data.</text>
</comment>
<feature type="transmembrane region" description="Helical" evidence="6">
    <location>
        <begin position="396"/>
        <end position="421"/>
    </location>
</feature>
<feature type="domain" description="Major facilitator superfamily (MFS) profile" evidence="7">
    <location>
        <begin position="37"/>
        <end position="460"/>
    </location>
</feature>
<feature type="transmembrane region" description="Helical" evidence="6">
    <location>
        <begin position="303"/>
        <end position="321"/>
    </location>
</feature>
<evidence type="ECO:0000256" key="2">
    <source>
        <dbReference type="ARBA" id="ARBA00022692"/>
    </source>
</evidence>
<evidence type="ECO:0000313" key="8">
    <source>
        <dbReference type="EMBL" id="MBC2665288.1"/>
    </source>
</evidence>
<evidence type="ECO:0000259" key="7">
    <source>
        <dbReference type="PROSITE" id="PS50850"/>
    </source>
</evidence>
<dbReference type="InterPro" id="IPR020846">
    <property type="entry name" value="MFS_dom"/>
</dbReference>
<dbReference type="Proteomes" id="UP000566813">
    <property type="component" value="Unassembled WGS sequence"/>
</dbReference>
<comment type="subcellular location">
    <subcellularLocation>
        <location evidence="1">Membrane</location>
        <topology evidence="1">Multi-pass membrane protein</topology>
    </subcellularLocation>
</comment>
<dbReference type="EMBL" id="JACLAW010000004">
    <property type="protein sequence ID" value="MBC2665288.1"/>
    <property type="molecule type" value="Genomic_DNA"/>
</dbReference>
<feature type="transmembrane region" description="Helical" evidence="6">
    <location>
        <begin position="364"/>
        <end position="384"/>
    </location>
</feature>
<keyword evidence="4 6" id="KW-0472">Membrane</keyword>
<dbReference type="Pfam" id="PF07690">
    <property type="entry name" value="MFS_1"/>
    <property type="match status" value="1"/>
</dbReference>
<feature type="transmembrane region" description="Helical" evidence="6">
    <location>
        <begin position="333"/>
        <end position="352"/>
    </location>
</feature>
<keyword evidence="3 6" id="KW-1133">Transmembrane helix</keyword>
<dbReference type="GO" id="GO:0046943">
    <property type="term" value="F:carboxylic acid transmembrane transporter activity"/>
    <property type="evidence" value="ECO:0007669"/>
    <property type="project" value="TreeGrafter"/>
</dbReference>
<feature type="transmembrane region" description="Helical" evidence="6">
    <location>
        <begin position="68"/>
        <end position="91"/>
    </location>
</feature>
<sequence>MATTIHPDVSPTPITATGAAPSGTQGAGRLTANQWKIVAICAGAGMLETMDIYLIAFVLTAIAGPWQLSYGISATILLSSGIGAVIGSLVWGQVADAIGRRRAFLATILCCSAASLALAFAPEGNWLYLVLFRTVIGFGTGGFFIFVMLVQEFVPARRRGFASGIVSATAVGGLLLGAASASFLMPSIGWRGIFALGMLPAVAGLLAALIMPESPRWALARGHAEEGRRALAWSHGAGANLDEIAAAYALPQEPPAWRAVLRQRRRLASGMLINFGLVGAYYGTVLWAPTLLAQIHTLSAAEAARMMMAFSAAGLVGRVLTGWLADRFGRRRCGGVAALGAAVLLVLAALVARGDVLTPGHFRLVFGLAFVCGDSSFAVMAMYTSEIWPQRLRGRGSGLCYGAGSVGKIVGPLGLALIVGASDLIKPRATLEAILPAFLFLGALFALAGLAYLVIAFETGRRTLEELEHEGA</sequence>
<dbReference type="RefSeq" id="WP_185663541.1">
    <property type="nucleotide sequence ID" value="NZ_JACLAW010000004.1"/>
</dbReference>
<dbReference type="Gene3D" id="1.20.1250.20">
    <property type="entry name" value="MFS general substrate transporter like domains"/>
    <property type="match status" value="1"/>
</dbReference>
<evidence type="ECO:0000256" key="3">
    <source>
        <dbReference type="ARBA" id="ARBA00022989"/>
    </source>
</evidence>
<dbReference type="AlphaFoldDB" id="A0A7X1FQW3"/>
<dbReference type="PANTHER" id="PTHR23508:SF10">
    <property type="entry name" value="CARBOXYLIC ACID TRANSPORTER PROTEIN HOMOLOG"/>
    <property type="match status" value="1"/>
</dbReference>
<name>A0A7X1FQW3_9SPHN</name>
<reference evidence="8 9" key="1">
    <citation type="submission" date="2020-08" db="EMBL/GenBank/DDBJ databases">
        <title>The genome sequence of type strain Novosphingobium flavum NBRC 111647.</title>
        <authorList>
            <person name="Liu Y."/>
        </authorList>
    </citation>
    <scope>NUCLEOTIDE SEQUENCE [LARGE SCALE GENOMIC DNA]</scope>
    <source>
        <strain evidence="8 9">NBRC 111647</strain>
    </source>
</reference>
<accession>A0A7X1FQW3</accession>
<feature type="region of interest" description="Disordered" evidence="5">
    <location>
        <begin position="1"/>
        <end position="25"/>
    </location>
</feature>
<evidence type="ECO:0000256" key="4">
    <source>
        <dbReference type="ARBA" id="ARBA00023136"/>
    </source>
</evidence>
<keyword evidence="2 6" id="KW-0812">Transmembrane</keyword>
<dbReference type="CDD" id="cd17316">
    <property type="entry name" value="MFS_SV2_like"/>
    <property type="match status" value="1"/>
</dbReference>